<sequence length="463" mass="52900">MTAVDSFYEASNILLDLATNQVMEAHKAAYEAILLTTQTETTEALIPLKIMTSSTIVKYIDHFELHDQALNSLFDLCEDYYLPVRLESIKNLFNFAVKLPKYTTRIIDVLLQLLQSNEEKELKLVKELLIAMFKKYPKDCCSGLFHQLENGTCQAVLFSFVDEELMEHLSPALKVKFFKKFLSLLDTSALENCSKVMIDLMPEVEDQETVGKILNLRLQELFKSPDENTVSNILAMSNVLKKSKQQSDLERLFALFEMNLLNTPVQQLNILKLIAEMYAGINERISEKFVQLIESKLSNEFLPLVTEAQNGKLNFGLPSIEPALFIIYKSKKFSDSKQNSELLTATLKSLYQPVIQLRDQLSKAATDVKYKILYATAKNAYTLIVELLKENRMLDYIDFKFSWLQVKPEPSKQQPKVTISKPKQKKVQKTDTKQKQPVKIQSAGRVSKKKNVLADSAKRLLGK</sequence>
<evidence type="ECO:0000256" key="1">
    <source>
        <dbReference type="ARBA" id="ARBA00009515"/>
    </source>
</evidence>
<reference evidence="4" key="1">
    <citation type="submission" date="2020-05" db="EMBL/GenBank/DDBJ databases">
        <title>Phylogenomic resolution of chytrid fungi.</title>
        <authorList>
            <person name="Stajich J.E."/>
            <person name="Amses K."/>
            <person name="Simmons R."/>
            <person name="Seto K."/>
            <person name="Myers J."/>
            <person name="Bonds A."/>
            <person name="Quandt C.A."/>
            <person name="Barry K."/>
            <person name="Liu P."/>
            <person name="Grigoriev I."/>
            <person name="Longcore J.E."/>
            <person name="James T.Y."/>
        </authorList>
    </citation>
    <scope>NUCLEOTIDE SEQUENCE</scope>
    <source>
        <strain evidence="4">PLAUS21</strain>
    </source>
</reference>
<comment type="caution">
    <text evidence="4">The sequence shown here is derived from an EMBL/GenBank/DDBJ whole genome shotgun (WGS) entry which is preliminary data.</text>
</comment>
<keyword evidence="2" id="KW-0053">Apoptosis</keyword>
<evidence type="ECO:0000313" key="4">
    <source>
        <dbReference type="EMBL" id="KAJ3262097.1"/>
    </source>
</evidence>
<dbReference type="InterPro" id="IPR016024">
    <property type="entry name" value="ARM-type_fold"/>
</dbReference>
<dbReference type="GO" id="GO:0003723">
    <property type="term" value="F:RNA binding"/>
    <property type="evidence" value="ECO:0007669"/>
    <property type="project" value="TreeGrafter"/>
</dbReference>
<dbReference type="GO" id="GO:0006915">
    <property type="term" value="P:apoptotic process"/>
    <property type="evidence" value="ECO:0007669"/>
    <property type="project" value="UniProtKB-KW"/>
</dbReference>
<proteinExistence type="inferred from homology"/>
<dbReference type="Proteomes" id="UP001210925">
    <property type="component" value="Unassembled WGS sequence"/>
</dbReference>
<dbReference type="PANTHER" id="PTHR12758">
    <property type="entry name" value="APOPTOSIS INHIBITOR 5-RELATED"/>
    <property type="match status" value="1"/>
</dbReference>
<protein>
    <submittedName>
        <fullName evidence="4">Apoptosis inhibitor 5</fullName>
    </submittedName>
</protein>
<accession>A0AAD5UMB8</accession>
<dbReference type="InterPro" id="IPR008383">
    <property type="entry name" value="API5"/>
</dbReference>
<dbReference type="SUPFAM" id="SSF48371">
    <property type="entry name" value="ARM repeat"/>
    <property type="match status" value="1"/>
</dbReference>
<feature type="region of interest" description="Disordered" evidence="3">
    <location>
        <begin position="411"/>
        <end position="463"/>
    </location>
</feature>
<evidence type="ECO:0000256" key="3">
    <source>
        <dbReference type="SAM" id="MobiDB-lite"/>
    </source>
</evidence>
<evidence type="ECO:0000313" key="5">
    <source>
        <dbReference type="Proteomes" id="UP001210925"/>
    </source>
</evidence>
<evidence type="ECO:0000256" key="2">
    <source>
        <dbReference type="ARBA" id="ARBA00022703"/>
    </source>
</evidence>
<dbReference type="PANTHER" id="PTHR12758:SF19">
    <property type="entry name" value="APOPTOSIS INHIBITOR 5"/>
    <property type="match status" value="1"/>
</dbReference>
<dbReference type="GO" id="GO:0043066">
    <property type="term" value="P:negative regulation of apoptotic process"/>
    <property type="evidence" value="ECO:0007669"/>
    <property type="project" value="TreeGrafter"/>
</dbReference>
<dbReference type="Pfam" id="PF05918">
    <property type="entry name" value="API5"/>
    <property type="match status" value="1"/>
</dbReference>
<name>A0AAD5UMB8_9FUNG</name>
<organism evidence="4 5">
    <name type="scientific">Boothiomyces macroporosus</name>
    <dbReference type="NCBI Taxonomy" id="261099"/>
    <lineage>
        <taxon>Eukaryota</taxon>
        <taxon>Fungi</taxon>
        <taxon>Fungi incertae sedis</taxon>
        <taxon>Chytridiomycota</taxon>
        <taxon>Chytridiomycota incertae sedis</taxon>
        <taxon>Chytridiomycetes</taxon>
        <taxon>Rhizophydiales</taxon>
        <taxon>Terramycetaceae</taxon>
        <taxon>Boothiomyces</taxon>
    </lineage>
</organism>
<dbReference type="EMBL" id="JADGKB010000003">
    <property type="protein sequence ID" value="KAJ3262097.1"/>
    <property type="molecule type" value="Genomic_DNA"/>
</dbReference>
<dbReference type="AlphaFoldDB" id="A0AAD5UMB8"/>
<keyword evidence="5" id="KW-1185">Reference proteome</keyword>
<gene>
    <name evidence="4" type="primary">API5</name>
    <name evidence="4" type="ORF">HK103_003940</name>
</gene>
<comment type="similarity">
    <text evidence="1">Belongs to the API5 family.</text>
</comment>
<dbReference type="GO" id="GO:0005634">
    <property type="term" value="C:nucleus"/>
    <property type="evidence" value="ECO:0007669"/>
    <property type="project" value="TreeGrafter"/>
</dbReference>